<dbReference type="SUPFAM" id="SSF57667">
    <property type="entry name" value="beta-beta-alpha zinc fingers"/>
    <property type="match status" value="3"/>
</dbReference>
<reference evidence="12 13" key="1">
    <citation type="submission" date="2015-04" db="EMBL/GenBank/DDBJ databases">
        <authorList>
            <person name="Syromyatnikov M.Y."/>
            <person name="Popov V.N."/>
        </authorList>
    </citation>
    <scope>NUCLEOTIDE SEQUENCE [LARGE SCALE GENOMIC DNA]</scope>
</reference>
<dbReference type="PROSITE" id="PS51915">
    <property type="entry name" value="ZAD"/>
    <property type="match status" value="1"/>
</dbReference>
<dbReference type="PANTHER" id="PTHR24379:SF127">
    <property type="entry name" value="BLOODY FINGERS-RELATED"/>
    <property type="match status" value="1"/>
</dbReference>
<dbReference type="OrthoDB" id="8922241at2759"/>
<name>A0A1J1J567_9DIPT</name>
<dbReference type="InterPro" id="IPR036236">
    <property type="entry name" value="Znf_C2H2_sf"/>
</dbReference>
<dbReference type="GO" id="GO:0000977">
    <property type="term" value="F:RNA polymerase II transcription regulatory region sequence-specific DNA binding"/>
    <property type="evidence" value="ECO:0007669"/>
    <property type="project" value="TreeGrafter"/>
</dbReference>
<keyword evidence="3 5" id="KW-0863">Zinc-finger</keyword>
<keyword evidence="7" id="KW-0175">Coiled coil</keyword>
<dbReference type="Gene3D" id="3.30.160.60">
    <property type="entry name" value="Classic Zinc Finger"/>
    <property type="match status" value="5"/>
</dbReference>
<feature type="binding site" evidence="6">
    <location>
        <position position="73"/>
    </location>
    <ligand>
        <name>Zn(2+)</name>
        <dbReference type="ChEBI" id="CHEBI:29105"/>
    </ligand>
</feature>
<dbReference type="PROSITE" id="PS50157">
    <property type="entry name" value="ZINC_FINGER_C2H2_2"/>
    <property type="match status" value="6"/>
</dbReference>
<keyword evidence="1 6" id="KW-0479">Metal-binding</keyword>
<evidence type="ECO:0000256" key="9">
    <source>
        <dbReference type="SAM" id="SignalP"/>
    </source>
</evidence>
<feature type="domain" description="C2H2-type" evidence="10">
    <location>
        <begin position="375"/>
        <end position="402"/>
    </location>
</feature>
<dbReference type="SMART" id="SM00868">
    <property type="entry name" value="zf-AD"/>
    <property type="match status" value="1"/>
</dbReference>
<evidence type="ECO:0000256" key="3">
    <source>
        <dbReference type="ARBA" id="ARBA00022771"/>
    </source>
</evidence>
<dbReference type="Proteomes" id="UP000183832">
    <property type="component" value="Unassembled WGS sequence"/>
</dbReference>
<gene>
    <name evidence="12" type="ORF">CLUMA_CG018904</name>
</gene>
<feature type="region of interest" description="Disordered" evidence="8">
    <location>
        <begin position="277"/>
        <end position="296"/>
    </location>
</feature>
<feature type="domain" description="C2H2-type" evidence="10">
    <location>
        <begin position="403"/>
        <end position="430"/>
    </location>
</feature>
<organism evidence="12 13">
    <name type="scientific">Clunio marinus</name>
    <dbReference type="NCBI Taxonomy" id="568069"/>
    <lineage>
        <taxon>Eukaryota</taxon>
        <taxon>Metazoa</taxon>
        <taxon>Ecdysozoa</taxon>
        <taxon>Arthropoda</taxon>
        <taxon>Hexapoda</taxon>
        <taxon>Insecta</taxon>
        <taxon>Pterygota</taxon>
        <taxon>Neoptera</taxon>
        <taxon>Endopterygota</taxon>
        <taxon>Diptera</taxon>
        <taxon>Nematocera</taxon>
        <taxon>Chironomoidea</taxon>
        <taxon>Chironomidae</taxon>
        <taxon>Clunio</taxon>
    </lineage>
</organism>
<dbReference type="Pfam" id="PF13465">
    <property type="entry name" value="zf-H2C2_2"/>
    <property type="match status" value="1"/>
</dbReference>
<feature type="binding site" evidence="6">
    <location>
        <position position="34"/>
    </location>
    <ligand>
        <name>Zn(2+)</name>
        <dbReference type="ChEBI" id="CHEBI:29105"/>
    </ligand>
</feature>
<feature type="domain" description="C2H2-type" evidence="10">
    <location>
        <begin position="341"/>
        <end position="370"/>
    </location>
</feature>
<keyword evidence="2" id="KW-0677">Repeat</keyword>
<feature type="domain" description="C2H2-type" evidence="10">
    <location>
        <begin position="464"/>
        <end position="491"/>
    </location>
</feature>
<dbReference type="PANTHER" id="PTHR24379">
    <property type="entry name" value="KRAB AND ZINC FINGER DOMAIN-CONTAINING"/>
    <property type="match status" value="1"/>
</dbReference>
<feature type="domain" description="C2H2-type" evidence="10">
    <location>
        <begin position="433"/>
        <end position="461"/>
    </location>
</feature>
<dbReference type="Pfam" id="PF00096">
    <property type="entry name" value="zf-C2H2"/>
    <property type="match status" value="1"/>
</dbReference>
<evidence type="ECO:0000256" key="7">
    <source>
        <dbReference type="SAM" id="Coils"/>
    </source>
</evidence>
<dbReference type="FunFam" id="3.30.160.60:FF:001818">
    <property type="entry name" value="GDNF-inducible zinc finger protein 1 isoform X1"/>
    <property type="match status" value="1"/>
</dbReference>
<dbReference type="SMART" id="SM00355">
    <property type="entry name" value="ZnF_C2H2"/>
    <property type="match status" value="6"/>
</dbReference>
<feature type="domain" description="ZAD" evidence="11">
    <location>
        <begin position="29"/>
        <end position="100"/>
    </location>
</feature>
<feature type="chain" id="PRO_5012633762" evidence="9">
    <location>
        <begin position="22"/>
        <end position="521"/>
    </location>
</feature>
<dbReference type="Gene3D" id="3.40.1800.20">
    <property type="match status" value="1"/>
</dbReference>
<dbReference type="GO" id="GO:0008270">
    <property type="term" value="F:zinc ion binding"/>
    <property type="evidence" value="ECO:0007669"/>
    <property type="project" value="UniProtKB-UniRule"/>
</dbReference>
<dbReference type="InterPro" id="IPR013087">
    <property type="entry name" value="Znf_C2H2_type"/>
</dbReference>
<keyword evidence="13" id="KW-1185">Reference proteome</keyword>
<evidence type="ECO:0000256" key="1">
    <source>
        <dbReference type="ARBA" id="ARBA00022723"/>
    </source>
</evidence>
<evidence type="ECO:0000256" key="6">
    <source>
        <dbReference type="PROSITE-ProRule" id="PRU01263"/>
    </source>
</evidence>
<dbReference type="GO" id="GO:0000981">
    <property type="term" value="F:DNA-binding transcription factor activity, RNA polymerase II-specific"/>
    <property type="evidence" value="ECO:0007669"/>
    <property type="project" value="TreeGrafter"/>
</dbReference>
<dbReference type="InterPro" id="IPR012934">
    <property type="entry name" value="Znf_AD"/>
</dbReference>
<dbReference type="STRING" id="568069.A0A1J1J567"/>
<sequence>MFTNKSYLFTDLLTISLLTMATNEIDLQIYCRLCLKSSNEAMHHIFNEGLSNKIIIMSGLDVQNNDALPKQICRDCRYQLEKSYYFRSKAKQSDSRLRKHIRLINQKKPSNVLDNHYSDDESEDFEEIYMESYKYFEAAKNEIENLKLEFEKMKDSIIKEEIAKLNPPPTTLKSESKSPNKKIPDKPVLLNKCTRSLPKFISSPIVRRKKKIDSTGVEEVVVYNDYEIKEVFEIEAISENTPIDFIDGSEDIERKDQQESQTGYEIIEVENPIVEETPDKKKSLKNRQNVDKNNKQENNENIIEEIINSTGIDVTNEEQYFKPIKNVEDQDIDEKGEKKIFQCNFENCTEAFARRQACKAHFFNHMKSKSSSINLECQHCKKKFKVQSSLERHERIHTGEKPFKCDSCEKTFSQKELLKRHKITHLSIDEAPFACHLCDKRFRQKYPLRFHIEKTHSGMNSQLFTCNICNKSFAHSSGLSRHFLIHSGKNFTCECGKVFNDKSAFRRHKQHHCSLLTKANE</sequence>
<feature type="domain" description="C2H2-type" evidence="10">
    <location>
        <begin position="491"/>
        <end position="512"/>
    </location>
</feature>
<dbReference type="FunFam" id="3.30.160.60:FF:000624">
    <property type="entry name" value="zinc finger protein 697"/>
    <property type="match status" value="1"/>
</dbReference>
<dbReference type="PROSITE" id="PS00028">
    <property type="entry name" value="ZINC_FINGER_C2H2_1"/>
    <property type="match status" value="5"/>
</dbReference>
<accession>A0A1J1J567</accession>
<evidence type="ECO:0000313" key="13">
    <source>
        <dbReference type="Proteomes" id="UP000183832"/>
    </source>
</evidence>
<dbReference type="EMBL" id="CVRI01000066">
    <property type="protein sequence ID" value="CRL06025.1"/>
    <property type="molecule type" value="Genomic_DNA"/>
</dbReference>
<evidence type="ECO:0000256" key="8">
    <source>
        <dbReference type="SAM" id="MobiDB-lite"/>
    </source>
</evidence>
<feature type="signal peptide" evidence="9">
    <location>
        <begin position="1"/>
        <end position="21"/>
    </location>
</feature>
<proteinExistence type="predicted"/>
<evidence type="ECO:0000256" key="4">
    <source>
        <dbReference type="ARBA" id="ARBA00022833"/>
    </source>
</evidence>
<evidence type="ECO:0000313" key="12">
    <source>
        <dbReference type="EMBL" id="CRL06025.1"/>
    </source>
</evidence>
<evidence type="ECO:0000256" key="5">
    <source>
        <dbReference type="PROSITE-ProRule" id="PRU00042"/>
    </source>
</evidence>
<feature type="binding site" evidence="6">
    <location>
        <position position="31"/>
    </location>
    <ligand>
        <name>Zn(2+)</name>
        <dbReference type="ChEBI" id="CHEBI:29105"/>
    </ligand>
</feature>
<evidence type="ECO:0000259" key="11">
    <source>
        <dbReference type="PROSITE" id="PS51915"/>
    </source>
</evidence>
<dbReference type="Pfam" id="PF07776">
    <property type="entry name" value="zf-AD"/>
    <property type="match status" value="1"/>
</dbReference>
<protein>
    <submittedName>
        <fullName evidence="12">CLUMA_CG018904, isoform A</fullName>
    </submittedName>
</protein>
<keyword evidence="4 6" id="KW-0862">Zinc</keyword>
<dbReference type="AlphaFoldDB" id="A0A1J1J567"/>
<dbReference type="SUPFAM" id="SSF57716">
    <property type="entry name" value="Glucocorticoid receptor-like (DNA-binding domain)"/>
    <property type="match status" value="1"/>
</dbReference>
<feature type="binding site" evidence="6">
    <location>
        <position position="76"/>
    </location>
    <ligand>
        <name>Zn(2+)</name>
        <dbReference type="ChEBI" id="CHEBI:29105"/>
    </ligand>
</feature>
<dbReference type="GO" id="GO:0005634">
    <property type="term" value="C:nucleus"/>
    <property type="evidence" value="ECO:0007669"/>
    <property type="project" value="InterPro"/>
</dbReference>
<feature type="coiled-coil region" evidence="7">
    <location>
        <begin position="136"/>
        <end position="163"/>
    </location>
</feature>
<evidence type="ECO:0000256" key="2">
    <source>
        <dbReference type="ARBA" id="ARBA00022737"/>
    </source>
</evidence>
<evidence type="ECO:0000259" key="10">
    <source>
        <dbReference type="PROSITE" id="PS50157"/>
    </source>
</evidence>
<keyword evidence="9" id="KW-0732">Signal</keyword>